<reference evidence="2" key="1">
    <citation type="submission" date="2014-09" db="EMBL/GenBank/DDBJ databases">
        <authorList>
            <person name="Magalhaes I.L.F."/>
            <person name="Oliveira U."/>
            <person name="Santos F.R."/>
            <person name="Vidigal T.H.D.A."/>
            <person name="Brescovit A.D."/>
            <person name="Santos A.J."/>
        </authorList>
    </citation>
    <scope>NUCLEOTIDE SEQUENCE</scope>
    <source>
        <tissue evidence="2">Shoot tissue taken approximately 20 cm above the soil surface</tissue>
    </source>
</reference>
<dbReference type="AlphaFoldDB" id="A0A0A9A2C7"/>
<dbReference type="EMBL" id="GBRH01252076">
    <property type="protein sequence ID" value="JAD45819.1"/>
    <property type="molecule type" value="Transcribed_RNA"/>
</dbReference>
<name>A0A0A9A2C7_ARUDO</name>
<evidence type="ECO:0000313" key="2">
    <source>
        <dbReference type="EMBL" id="JAD45819.1"/>
    </source>
</evidence>
<sequence length="28" mass="3055">MFGAGGRELRRVSSSPRAPPRLQLLSKS</sequence>
<proteinExistence type="predicted"/>
<protein>
    <submittedName>
        <fullName evidence="2">Uncharacterized protein</fullName>
    </submittedName>
</protein>
<accession>A0A0A9A2C7</accession>
<evidence type="ECO:0000256" key="1">
    <source>
        <dbReference type="SAM" id="MobiDB-lite"/>
    </source>
</evidence>
<organism evidence="2">
    <name type="scientific">Arundo donax</name>
    <name type="common">Giant reed</name>
    <name type="synonym">Donax arundinaceus</name>
    <dbReference type="NCBI Taxonomy" id="35708"/>
    <lineage>
        <taxon>Eukaryota</taxon>
        <taxon>Viridiplantae</taxon>
        <taxon>Streptophyta</taxon>
        <taxon>Embryophyta</taxon>
        <taxon>Tracheophyta</taxon>
        <taxon>Spermatophyta</taxon>
        <taxon>Magnoliopsida</taxon>
        <taxon>Liliopsida</taxon>
        <taxon>Poales</taxon>
        <taxon>Poaceae</taxon>
        <taxon>PACMAD clade</taxon>
        <taxon>Arundinoideae</taxon>
        <taxon>Arundineae</taxon>
        <taxon>Arundo</taxon>
    </lineage>
</organism>
<feature type="region of interest" description="Disordered" evidence="1">
    <location>
        <begin position="1"/>
        <end position="28"/>
    </location>
</feature>
<reference evidence="2" key="2">
    <citation type="journal article" date="2015" name="Data Brief">
        <title>Shoot transcriptome of the giant reed, Arundo donax.</title>
        <authorList>
            <person name="Barrero R.A."/>
            <person name="Guerrero F.D."/>
            <person name="Moolhuijzen P."/>
            <person name="Goolsby J.A."/>
            <person name="Tidwell J."/>
            <person name="Bellgard S.E."/>
            <person name="Bellgard M.I."/>
        </authorList>
    </citation>
    <scope>NUCLEOTIDE SEQUENCE</scope>
    <source>
        <tissue evidence="2">Shoot tissue taken approximately 20 cm above the soil surface</tissue>
    </source>
</reference>